<evidence type="ECO:0000256" key="1">
    <source>
        <dbReference type="SAM" id="SignalP"/>
    </source>
</evidence>
<evidence type="ECO:0000313" key="2">
    <source>
        <dbReference type="EMBL" id="GAA4481310.1"/>
    </source>
</evidence>
<organism evidence="2 3">
    <name type="scientific">Microbacterium panaciterrae</name>
    <dbReference type="NCBI Taxonomy" id="985759"/>
    <lineage>
        <taxon>Bacteria</taxon>
        <taxon>Bacillati</taxon>
        <taxon>Actinomycetota</taxon>
        <taxon>Actinomycetes</taxon>
        <taxon>Micrococcales</taxon>
        <taxon>Microbacteriaceae</taxon>
        <taxon>Microbacterium</taxon>
    </lineage>
</organism>
<dbReference type="InterPro" id="IPR011024">
    <property type="entry name" value="G_crystallin-like"/>
</dbReference>
<sequence>MRSRWSSVAVSLTMFVLVGFGTTAGAGVQASGGASTPAPVSKETCWADLTTAQSLCVPTGTDLVTAVAETTGIRLVVPDGTVIGGVVSERSQLKTPTVATSTVTGILYDDINYGGGSFVASSSGTCSVGSYSFADLSPFGWNDRASSFRSYAGCSGAVYQNINFGGSTYGFVVNAPSLGSMNDQASSWRMQ</sequence>
<feature type="chain" id="PRO_5045434393" description="Peptidase inhibitor family I36" evidence="1">
    <location>
        <begin position="27"/>
        <end position="191"/>
    </location>
</feature>
<evidence type="ECO:0000313" key="3">
    <source>
        <dbReference type="Proteomes" id="UP001500731"/>
    </source>
</evidence>
<protein>
    <recommendedName>
        <fullName evidence="4">Peptidase inhibitor family I36</fullName>
    </recommendedName>
</protein>
<dbReference type="SUPFAM" id="SSF49695">
    <property type="entry name" value="gamma-Crystallin-like"/>
    <property type="match status" value="1"/>
</dbReference>
<evidence type="ECO:0008006" key="4">
    <source>
        <dbReference type="Google" id="ProtNLM"/>
    </source>
</evidence>
<comment type="caution">
    <text evidence="2">The sequence shown here is derived from an EMBL/GenBank/DDBJ whole genome shotgun (WGS) entry which is preliminary data.</text>
</comment>
<reference evidence="3" key="1">
    <citation type="journal article" date="2019" name="Int. J. Syst. Evol. Microbiol.">
        <title>The Global Catalogue of Microorganisms (GCM) 10K type strain sequencing project: providing services to taxonomists for standard genome sequencing and annotation.</title>
        <authorList>
            <consortium name="The Broad Institute Genomics Platform"/>
            <consortium name="The Broad Institute Genome Sequencing Center for Infectious Disease"/>
            <person name="Wu L."/>
            <person name="Ma J."/>
        </authorList>
    </citation>
    <scope>NUCLEOTIDE SEQUENCE [LARGE SCALE GENOMIC DNA]</scope>
    <source>
        <strain evidence="3">JCM 17839</strain>
    </source>
</reference>
<proteinExistence type="predicted"/>
<keyword evidence="3" id="KW-1185">Reference proteome</keyword>
<feature type="signal peptide" evidence="1">
    <location>
        <begin position="1"/>
        <end position="26"/>
    </location>
</feature>
<gene>
    <name evidence="2" type="ORF">GCM10023171_09580</name>
</gene>
<keyword evidence="1" id="KW-0732">Signal</keyword>
<dbReference type="EMBL" id="BAABGP010000007">
    <property type="protein sequence ID" value="GAA4481310.1"/>
    <property type="molecule type" value="Genomic_DNA"/>
</dbReference>
<dbReference type="Gene3D" id="2.60.20.10">
    <property type="entry name" value="Crystallins"/>
    <property type="match status" value="1"/>
</dbReference>
<accession>A0ABP8P4F0</accession>
<dbReference type="Proteomes" id="UP001500731">
    <property type="component" value="Unassembled WGS sequence"/>
</dbReference>
<name>A0ABP8P4F0_9MICO</name>